<evidence type="ECO:0000313" key="7">
    <source>
        <dbReference type="EMBL" id="JAS05793.1"/>
    </source>
</evidence>
<dbReference type="Gene3D" id="3.40.30.10">
    <property type="entry name" value="Glutaredoxin"/>
    <property type="match status" value="3"/>
</dbReference>
<organism evidence="7">
    <name type="scientific">Clastoptera arizonana</name>
    <name type="common">Arizona spittle bug</name>
    <dbReference type="NCBI Taxonomy" id="38151"/>
    <lineage>
        <taxon>Eukaryota</taxon>
        <taxon>Metazoa</taxon>
        <taxon>Ecdysozoa</taxon>
        <taxon>Arthropoda</taxon>
        <taxon>Hexapoda</taxon>
        <taxon>Insecta</taxon>
        <taxon>Pterygota</taxon>
        <taxon>Neoptera</taxon>
        <taxon>Paraneoptera</taxon>
        <taxon>Hemiptera</taxon>
        <taxon>Auchenorrhyncha</taxon>
        <taxon>Cercopoidea</taxon>
        <taxon>Clastopteridae</taxon>
        <taxon>Clastoptera</taxon>
    </lineage>
</organism>
<comment type="similarity">
    <text evidence="2">Belongs to the nucleoredoxin family.</text>
</comment>
<evidence type="ECO:0000256" key="3">
    <source>
        <dbReference type="ARBA" id="ARBA00026178"/>
    </source>
</evidence>
<name>A0A1B6BWY6_9HEMI</name>
<feature type="non-terminal residue" evidence="7">
    <location>
        <position position="1"/>
    </location>
</feature>
<evidence type="ECO:0000256" key="5">
    <source>
        <dbReference type="ARBA" id="ARBA00047804"/>
    </source>
</evidence>
<dbReference type="GO" id="GO:0031397">
    <property type="term" value="P:negative regulation of protein ubiquitination"/>
    <property type="evidence" value="ECO:0007669"/>
    <property type="project" value="TreeGrafter"/>
</dbReference>
<dbReference type="GO" id="GO:0030178">
    <property type="term" value="P:negative regulation of Wnt signaling pathway"/>
    <property type="evidence" value="ECO:0007669"/>
    <property type="project" value="TreeGrafter"/>
</dbReference>
<dbReference type="InterPro" id="IPR013766">
    <property type="entry name" value="Thioredoxin_domain"/>
</dbReference>
<accession>A0A1B6BWY6</accession>
<feature type="domain" description="Thioredoxin" evidence="6">
    <location>
        <begin position="110"/>
        <end position="255"/>
    </location>
</feature>
<dbReference type="InterPro" id="IPR036249">
    <property type="entry name" value="Thioredoxin-like_sf"/>
</dbReference>
<dbReference type="PROSITE" id="PS51352">
    <property type="entry name" value="THIOREDOXIN_2"/>
    <property type="match status" value="1"/>
</dbReference>
<comment type="catalytic activity">
    <reaction evidence="5">
        <text>[protein]-dithiol + NADP(+) = [protein]-disulfide + NADPH + H(+)</text>
        <dbReference type="Rhea" id="RHEA:18753"/>
        <dbReference type="Rhea" id="RHEA-COMP:10593"/>
        <dbReference type="Rhea" id="RHEA-COMP:10594"/>
        <dbReference type="ChEBI" id="CHEBI:15378"/>
        <dbReference type="ChEBI" id="CHEBI:29950"/>
        <dbReference type="ChEBI" id="CHEBI:50058"/>
        <dbReference type="ChEBI" id="CHEBI:57783"/>
        <dbReference type="ChEBI" id="CHEBI:58349"/>
        <dbReference type="EC" id="1.8.1.8"/>
    </reaction>
</comment>
<dbReference type="Pfam" id="PF13905">
    <property type="entry name" value="Thioredoxin_8"/>
    <property type="match status" value="1"/>
</dbReference>
<evidence type="ECO:0000256" key="2">
    <source>
        <dbReference type="ARBA" id="ARBA00025782"/>
    </source>
</evidence>
<dbReference type="EC" id="1.8.1.8" evidence="1"/>
<evidence type="ECO:0000259" key="6">
    <source>
        <dbReference type="PROSITE" id="PS51352"/>
    </source>
</evidence>
<protein>
    <recommendedName>
        <fullName evidence="3">Nucleoredoxin</fullName>
        <ecNumber evidence="1">1.8.1.8</ecNumber>
    </recommendedName>
</protein>
<reference evidence="7" key="1">
    <citation type="submission" date="2015-12" db="EMBL/GenBank/DDBJ databases">
        <title>De novo transcriptome assembly of four potential Pierce s Disease insect vectors from Arizona vineyards.</title>
        <authorList>
            <person name="Tassone E.E."/>
        </authorList>
    </citation>
    <scope>NUCLEOTIDE SEQUENCE</scope>
</reference>
<dbReference type="GO" id="GO:0005634">
    <property type="term" value="C:nucleus"/>
    <property type="evidence" value="ECO:0007669"/>
    <property type="project" value="TreeGrafter"/>
</dbReference>
<gene>
    <name evidence="7" type="ORF">g.2062</name>
</gene>
<proteinExistence type="inferred from homology"/>
<dbReference type="PANTHER" id="PTHR46472">
    <property type="entry name" value="NUCLEOREDOXIN"/>
    <property type="match status" value="1"/>
</dbReference>
<dbReference type="PANTHER" id="PTHR46472:SF1">
    <property type="entry name" value="NUCLEOREDOXIN"/>
    <property type="match status" value="1"/>
</dbReference>
<dbReference type="EMBL" id="GEDC01031505">
    <property type="protein sequence ID" value="JAS05793.1"/>
    <property type="molecule type" value="Transcribed_RNA"/>
</dbReference>
<dbReference type="InterPro" id="IPR012336">
    <property type="entry name" value="Thioredoxin-like_fold"/>
</dbReference>
<evidence type="ECO:0000256" key="4">
    <source>
        <dbReference type="ARBA" id="ARBA00047388"/>
    </source>
</evidence>
<dbReference type="InterPro" id="IPR045870">
    <property type="entry name" value="TryX_NRX_thioredoxin_dom"/>
</dbReference>
<evidence type="ECO:0000256" key="1">
    <source>
        <dbReference type="ARBA" id="ARBA00012612"/>
    </source>
</evidence>
<dbReference type="AlphaFoldDB" id="A0A1B6BWY6"/>
<dbReference type="SUPFAM" id="SSF52833">
    <property type="entry name" value="Thioredoxin-like"/>
    <property type="match status" value="1"/>
</dbReference>
<comment type="catalytic activity">
    <reaction evidence="4">
        <text>[protein]-dithiol + NAD(+) = [protein]-disulfide + NADH + H(+)</text>
        <dbReference type="Rhea" id="RHEA:18749"/>
        <dbReference type="Rhea" id="RHEA-COMP:10593"/>
        <dbReference type="Rhea" id="RHEA-COMP:10594"/>
        <dbReference type="ChEBI" id="CHEBI:15378"/>
        <dbReference type="ChEBI" id="CHEBI:29950"/>
        <dbReference type="ChEBI" id="CHEBI:50058"/>
        <dbReference type="ChEBI" id="CHEBI:57540"/>
        <dbReference type="ChEBI" id="CHEBI:57945"/>
        <dbReference type="EC" id="1.8.1.8"/>
    </reaction>
</comment>
<dbReference type="GO" id="GO:0004791">
    <property type="term" value="F:thioredoxin-disulfide reductase (NADPH) activity"/>
    <property type="evidence" value="ECO:0007669"/>
    <property type="project" value="InterPro"/>
</dbReference>
<sequence>DFYNGYGERRLEVIHVFLPTQDADKEDLMKHVLLEVPWFALPFQDELRGVRLKHKFKAKEGSVVLLCASTGKVLLKDCRGRLEEDPEGLNFPWEPRPLLHILKDVAQGGLLLGGDRPDFKRKKIQLEDLDGSIKGIYFSAHWCPPCRAFTPHLIEVYNKIRSRGINFEIIFASSDRTEESYNSYLSTMPWTAINFKNSLQRQELASYFDIHGIPSLIILDPEGRMITEDGRGEVNEDPDAELFPWRPKRVKILTDRLTTTFYHSPAIVFFLDKNDDDEIDFAENVLNTSAEWFEAHCQNIIYDLNFFIALEGETGESFRYFVGLDDASPLLTAIDIPANRITTMEYGAEITINSVKSFVQAFVSEQLHFSQIKK</sequence>
<dbReference type="CDD" id="cd03009">
    <property type="entry name" value="TryX_like_TryX_NRX"/>
    <property type="match status" value="1"/>
</dbReference>